<evidence type="ECO:0000256" key="3">
    <source>
        <dbReference type="ARBA" id="ARBA00022896"/>
    </source>
</evidence>
<keyword evidence="4 7" id="KW-0223">Dioxygenase</keyword>
<protein>
    <submittedName>
        <fullName evidence="9">PKHD-type hydroxylase</fullName>
    </submittedName>
</protein>
<organism evidence="9 10">
    <name type="scientific">Thioalbus denitrificans</name>
    <dbReference type="NCBI Taxonomy" id="547122"/>
    <lineage>
        <taxon>Bacteria</taxon>
        <taxon>Pseudomonadati</taxon>
        <taxon>Pseudomonadota</taxon>
        <taxon>Gammaproteobacteria</taxon>
        <taxon>Chromatiales</taxon>
        <taxon>Ectothiorhodospiraceae</taxon>
        <taxon>Thioalbus</taxon>
    </lineage>
</organism>
<sequence>MLITIPRVLAPEEIRSIRAALDGAPFVDGKLTAGFAAGRVKRNLELERESELRARLAQQVMGRLLGNEIFQAAALPYRASTPIFARYVPGMFYGDHVDDPVMGTFGQRYRSDVSLTVFLNDPDAYEGGELVIRTPFGDQQVKLPAGDVVVYPSSSIHRVAEVTRGERLVMITWLQSMVRDPARRELLWELSRARETLLREAPQADHTGQVDRSYVNLLRMWSEV</sequence>
<dbReference type="SMART" id="SM00702">
    <property type="entry name" value="P4Hc"/>
    <property type="match status" value="1"/>
</dbReference>
<dbReference type="PROSITE" id="PS51471">
    <property type="entry name" value="FE2OG_OXY"/>
    <property type="match status" value="1"/>
</dbReference>
<evidence type="ECO:0000313" key="10">
    <source>
        <dbReference type="Proteomes" id="UP000252707"/>
    </source>
</evidence>
<name>A0A369CIC1_9GAMM</name>
<keyword evidence="10" id="KW-1185">Reference proteome</keyword>
<dbReference type="GO" id="GO:0031418">
    <property type="term" value="F:L-ascorbic acid binding"/>
    <property type="evidence" value="ECO:0007669"/>
    <property type="project" value="UniProtKB-KW"/>
</dbReference>
<dbReference type="InterPro" id="IPR005123">
    <property type="entry name" value="Oxoglu/Fe-dep_dioxygenase_dom"/>
</dbReference>
<proteinExistence type="inferred from homology"/>
<dbReference type="AlphaFoldDB" id="A0A369CIC1"/>
<feature type="binding site" evidence="7">
    <location>
        <position position="167"/>
    </location>
    <ligand>
        <name>2-oxoglutarate</name>
        <dbReference type="ChEBI" id="CHEBI:16810"/>
    </ligand>
</feature>
<evidence type="ECO:0000259" key="8">
    <source>
        <dbReference type="PROSITE" id="PS51471"/>
    </source>
</evidence>
<evidence type="ECO:0000256" key="6">
    <source>
        <dbReference type="ARBA" id="ARBA00023004"/>
    </source>
</evidence>
<comment type="cofactor">
    <cofactor evidence="1 7">
        <name>L-ascorbate</name>
        <dbReference type="ChEBI" id="CHEBI:38290"/>
    </cofactor>
</comment>
<dbReference type="GO" id="GO:0005506">
    <property type="term" value="F:iron ion binding"/>
    <property type="evidence" value="ECO:0007669"/>
    <property type="project" value="UniProtKB-UniRule"/>
</dbReference>
<keyword evidence="3 7" id="KW-0847">Vitamin C</keyword>
<dbReference type="Gene3D" id="2.60.120.620">
    <property type="entry name" value="q2cbj1_9rhob like domain"/>
    <property type="match status" value="1"/>
</dbReference>
<keyword evidence="6 7" id="KW-0408">Iron</keyword>
<reference evidence="9 10" key="1">
    <citation type="submission" date="2018-07" db="EMBL/GenBank/DDBJ databases">
        <title>Genomic Encyclopedia of Type Strains, Phase IV (KMG-IV): sequencing the most valuable type-strain genomes for metagenomic binning, comparative biology and taxonomic classification.</title>
        <authorList>
            <person name="Goeker M."/>
        </authorList>
    </citation>
    <scope>NUCLEOTIDE SEQUENCE [LARGE SCALE GENOMIC DNA]</scope>
    <source>
        <strain evidence="9 10">DSM 26407</strain>
    </source>
</reference>
<dbReference type="OrthoDB" id="9812472at2"/>
<dbReference type="NCBIfam" id="NF003975">
    <property type="entry name" value="PRK05467.1-4"/>
    <property type="match status" value="1"/>
</dbReference>
<dbReference type="InterPro" id="IPR023550">
    <property type="entry name" value="PKHD_hydroxylase"/>
</dbReference>
<evidence type="ECO:0000256" key="1">
    <source>
        <dbReference type="ARBA" id="ARBA00001961"/>
    </source>
</evidence>
<dbReference type="InterPro" id="IPR044862">
    <property type="entry name" value="Pro_4_hyd_alph_FE2OG_OXY"/>
</dbReference>
<accession>A0A369CIC1</accession>
<dbReference type="HAMAP" id="MF_00657">
    <property type="entry name" value="Hydroxyl_YbiX"/>
    <property type="match status" value="1"/>
</dbReference>
<dbReference type="Proteomes" id="UP000252707">
    <property type="component" value="Unassembled WGS sequence"/>
</dbReference>
<dbReference type="GO" id="GO:0006879">
    <property type="term" value="P:intracellular iron ion homeostasis"/>
    <property type="evidence" value="ECO:0007669"/>
    <property type="project" value="TreeGrafter"/>
</dbReference>
<feature type="domain" description="Fe2OG dioxygenase" evidence="8">
    <location>
        <begin position="78"/>
        <end position="176"/>
    </location>
</feature>
<dbReference type="GO" id="GO:0006974">
    <property type="term" value="P:DNA damage response"/>
    <property type="evidence" value="ECO:0007669"/>
    <property type="project" value="TreeGrafter"/>
</dbReference>
<feature type="binding site" evidence="7">
    <location>
        <position position="98"/>
    </location>
    <ligand>
        <name>Fe cation</name>
        <dbReference type="ChEBI" id="CHEBI:24875"/>
    </ligand>
</feature>
<dbReference type="PANTHER" id="PTHR41536:SF1">
    <property type="entry name" value="PKHD-TYPE HYDROXYLASE YBIX"/>
    <property type="match status" value="1"/>
</dbReference>
<feature type="binding site" evidence="7">
    <location>
        <position position="157"/>
    </location>
    <ligand>
        <name>Fe cation</name>
        <dbReference type="ChEBI" id="CHEBI:24875"/>
    </ligand>
</feature>
<dbReference type="PANTHER" id="PTHR41536">
    <property type="entry name" value="PKHD-TYPE HYDROXYLASE YBIX"/>
    <property type="match status" value="1"/>
</dbReference>
<dbReference type="EMBL" id="QPJY01000002">
    <property type="protein sequence ID" value="RCX32187.1"/>
    <property type="molecule type" value="Genomic_DNA"/>
</dbReference>
<evidence type="ECO:0000256" key="5">
    <source>
        <dbReference type="ARBA" id="ARBA00023002"/>
    </source>
</evidence>
<evidence type="ECO:0000256" key="4">
    <source>
        <dbReference type="ARBA" id="ARBA00022964"/>
    </source>
</evidence>
<comment type="cofactor">
    <cofactor evidence="7">
        <name>Fe(2+)</name>
        <dbReference type="ChEBI" id="CHEBI:29033"/>
    </cofactor>
    <text evidence="7">Binds 1 Fe(2+) ion per subunit.</text>
</comment>
<keyword evidence="2 7" id="KW-0479">Metal-binding</keyword>
<feature type="binding site" evidence="7">
    <location>
        <position position="96"/>
    </location>
    <ligand>
        <name>Fe cation</name>
        <dbReference type="ChEBI" id="CHEBI:24875"/>
    </ligand>
</feature>
<dbReference type="NCBIfam" id="NF003974">
    <property type="entry name" value="PRK05467.1-3"/>
    <property type="match status" value="1"/>
</dbReference>
<comment type="caution">
    <text evidence="9">The sequence shown here is derived from an EMBL/GenBank/DDBJ whole genome shotgun (WGS) entry which is preliminary data.</text>
</comment>
<evidence type="ECO:0000313" key="9">
    <source>
        <dbReference type="EMBL" id="RCX32187.1"/>
    </source>
</evidence>
<evidence type="ECO:0000256" key="2">
    <source>
        <dbReference type="ARBA" id="ARBA00022723"/>
    </source>
</evidence>
<keyword evidence="5 7" id="KW-0560">Oxidoreductase</keyword>
<dbReference type="Pfam" id="PF13640">
    <property type="entry name" value="2OG-FeII_Oxy_3"/>
    <property type="match status" value="1"/>
</dbReference>
<dbReference type="Gene3D" id="4.10.860.20">
    <property type="entry name" value="Rabenosyn, Rab binding domain"/>
    <property type="match status" value="1"/>
</dbReference>
<dbReference type="InterPro" id="IPR006620">
    <property type="entry name" value="Pro_4_hyd_alph"/>
</dbReference>
<dbReference type="GO" id="GO:0016706">
    <property type="term" value="F:2-oxoglutarate-dependent dioxygenase activity"/>
    <property type="evidence" value="ECO:0007669"/>
    <property type="project" value="UniProtKB-UniRule"/>
</dbReference>
<dbReference type="RefSeq" id="WP_114279000.1">
    <property type="nucleotide sequence ID" value="NZ_QPJY01000002.1"/>
</dbReference>
<evidence type="ECO:0000256" key="7">
    <source>
        <dbReference type="HAMAP-Rule" id="MF_00657"/>
    </source>
</evidence>
<gene>
    <name evidence="9" type="ORF">DFQ59_102547</name>
</gene>